<organism evidence="1 2">
    <name type="scientific">Lepeophtheirus salmonis</name>
    <name type="common">Salmon louse</name>
    <name type="synonym">Caligus salmonis</name>
    <dbReference type="NCBI Taxonomy" id="72036"/>
    <lineage>
        <taxon>Eukaryota</taxon>
        <taxon>Metazoa</taxon>
        <taxon>Ecdysozoa</taxon>
        <taxon>Arthropoda</taxon>
        <taxon>Crustacea</taxon>
        <taxon>Multicrustacea</taxon>
        <taxon>Hexanauplia</taxon>
        <taxon>Copepoda</taxon>
        <taxon>Siphonostomatoida</taxon>
        <taxon>Caligidae</taxon>
        <taxon>Lepeophtheirus</taxon>
    </lineage>
</organism>
<dbReference type="EMBL" id="HG994581">
    <property type="protein sequence ID" value="CAF2875433.1"/>
    <property type="molecule type" value="Genomic_DNA"/>
</dbReference>
<gene>
    <name evidence="1" type="ORF">LSAA_6891</name>
</gene>
<sequence>MVSTKLSCIWIEWIFAFTPILFVGGDPWGSDAPVPRCSPFIIINKLAEFSNVLSDSNPYFPVPPCEYGGPGNAIRYGDYESVFVLARPDLIPRHNFYELIWFMKYGASRFGRILNGEQKFIADGNILQEVLIVFHNNIDDLKPAVSNVWTTMEEDYVKMASSAIKKHVNMYTAAEVSIFEK</sequence>
<name>A0A7R8CNH3_LEPSM</name>
<evidence type="ECO:0000313" key="2">
    <source>
        <dbReference type="Proteomes" id="UP000675881"/>
    </source>
</evidence>
<dbReference type="OrthoDB" id="6374346at2759"/>
<dbReference type="AlphaFoldDB" id="A0A7R8CNH3"/>
<proteinExistence type="predicted"/>
<accession>A0A7R8CNH3</accession>
<evidence type="ECO:0000313" key="1">
    <source>
        <dbReference type="EMBL" id="CAF2875433.1"/>
    </source>
</evidence>
<protein>
    <submittedName>
        <fullName evidence="1">(salmon louse) hypothetical protein</fullName>
    </submittedName>
</protein>
<dbReference type="Proteomes" id="UP000675881">
    <property type="component" value="Chromosome 2"/>
</dbReference>
<keyword evidence="2" id="KW-1185">Reference proteome</keyword>
<reference evidence="1" key="1">
    <citation type="submission" date="2021-02" db="EMBL/GenBank/DDBJ databases">
        <authorList>
            <person name="Bekaert M."/>
        </authorList>
    </citation>
    <scope>NUCLEOTIDE SEQUENCE</scope>
    <source>
        <strain evidence="1">IoA-00</strain>
    </source>
</reference>